<dbReference type="Proteomes" id="UP000612893">
    <property type="component" value="Unassembled WGS sequence"/>
</dbReference>
<organism evidence="5 6">
    <name type="scientific">Candidatus Nephthysia bennettiae</name>
    <dbReference type="NCBI Taxonomy" id="3127016"/>
    <lineage>
        <taxon>Bacteria</taxon>
        <taxon>Bacillati</taxon>
        <taxon>Candidatus Dormiibacterota</taxon>
        <taxon>Candidatus Dormibacteria</taxon>
        <taxon>Candidatus Dormibacterales</taxon>
        <taxon>Candidatus Dormibacteraceae</taxon>
        <taxon>Candidatus Nephthysia</taxon>
    </lineage>
</organism>
<evidence type="ECO:0000256" key="2">
    <source>
        <dbReference type="ARBA" id="ARBA00023125"/>
    </source>
</evidence>
<evidence type="ECO:0000259" key="4">
    <source>
        <dbReference type="PROSITE" id="PS50932"/>
    </source>
</evidence>
<dbReference type="PANTHER" id="PTHR30146">
    <property type="entry name" value="LACI-RELATED TRANSCRIPTIONAL REPRESSOR"/>
    <property type="match status" value="1"/>
</dbReference>
<dbReference type="RefSeq" id="WP_338201584.1">
    <property type="nucleotide sequence ID" value="NZ_JAEKNR010000115.1"/>
</dbReference>
<keyword evidence="3" id="KW-0804">Transcription</keyword>
<dbReference type="EMBL" id="JAEKNR010000115">
    <property type="protein sequence ID" value="MBJ7598517.1"/>
    <property type="molecule type" value="Genomic_DNA"/>
</dbReference>
<dbReference type="InterPro" id="IPR046335">
    <property type="entry name" value="LacI/GalR-like_sensor"/>
</dbReference>
<dbReference type="Gene3D" id="3.40.50.2300">
    <property type="match status" value="2"/>
</dbReference>
<dbReference type="GO" id="GO:0003677">
    <property type="term" value="F:DNA binding"/>
    <property type="evidence" value="ECO:0007669"/>
    <property type="project" value="UniProtKB-KW"/>
</dbReference>
<dbReference type="Pfam" id="PF13377">
    <property type="entry name" value="Peripla_BP_3"/>
    <property type="match status" value="1"/>
</dbReference>
<dbReference type="GO" id="GO:0006355">
    <property type="term" value="P:regulation of DNA-templated transcription"/>
    <property type="evidence" value="ECO:0007669"/>
    <property type="project" value="UniProtKB-ARBA"/>
</dbReference>
<dbReference type="InterPro" id="IPR000843">
    <property type="entry name" value="HTH_LacI"/>
</dbReference>
<dbReference type="InterPro" id="IPR028082">
    <property type="entry name" value="Peripla_BP_I"/>
</dbReference>
<keyword evidence="2 5" id="KW-0238">DNA-binding</keyword>
<evidence type="ECO:0000256" key="3">
    <source>
        <dbReference type="ARBA" id="ARBA00023163"/>
    </source>
</evidence>
<evidence type="ECO:0000256" key="1">
    <source>
        <dbReference type="ARBA" id="ARBA00023015"/>
    </source>
</evidence>
<comment type="caution">
    <text evidence="5">The sequence shown here is derived from an EMBL/GenBank/DDBJ whole genome shotgun (WGS) entry which is preliminary data.</text>
</comment>
<dbReference type="PROSITE" id="PS50932">
    <property type="entry name" value="HTH_LACI_2"/>
    <property type="match status" value="1"/>
</dbReference>
<gene>
    <name evidence="5" type="ORF">JF922_10585</name>
</gene>
<dbReference type="Gene3D" id="1.10.260.40">
    <property type="entry name" value="lambda repressor-like DNA-binding domains"/>
    <property type="match status" value="1"/>
</dbReference>
<keyword evidence="1" id="KW-0805">Transcription regulation</keyword>
<dbReference type="SMART" id="SM00354">
    <property type="entry name" value="HTH_LACI"/>
    <property type="match status" value="1"/>
</dbReference>
<protein>
    <submittedName>
        <fullName evidence="5">LacI family DNA-binding transcriptional regulator</fullName>
    </submittedName>
</protein>
<dbReference type="CDD" id="cd06267">
    <property type="entry name" value="PBP1_LacI_sugar_binding-like"/>
    <property type="match status" value="1"/>
</dbReference>
<dbReference type="InterPro" id="IPR010982">
    <property type="entry name" value="Lambda_DNA-bd_dom_sf"/>
</dbReference>
<accession>A0A934K754</accession>
<sequence>MNDVAALARVSIKTVSRVINQQSTVSPEIAARVEQAVRRLDYHPNVAAVSLRRADHKTSTIGLLLEDVANPFSSALHRAVEDTAKRHGMLVFAGSSDENPEREREVLGAFVRHQVDGMIVMPAGRHQDGLLVEQRRQGRPVVLVDRLVEHLGTDSVTADNRVGAREAVRHLAAHGHRRIAFLGDSRSIWTARERHVGYSEGLLSEGIPYDPELVRQDFPTIELAEGAALDLLASADPPTALFTAQNLITLGAVRALRQRELQHRVALIGFDDLTLADLLDPATSAIVQDPHTLGRMAAELLFARLGGDRGPSKHVVVPIRLVARGSGEIPA</sequence>
<dbReference type="PANTHER" id="PTHR30146:SF109">
    <property type="entry name" value="HTH-TYPE TRANSCRIPTIONAL REGULATOR GALS"/>
    <property type="match status" value="1"/>
</dbReference>
<evidence type="ECO:0000313" key="6">
    <source>
        <dbReference type="Proteomes" id="UP000612893"/>
    </source>
</evidence>
<feature type="domain" description="HTH lacI-type" evidence="4">
    <location>
        <begin position="1"/>
        <end position="53"/>
    </location>
</feature>
<keyword evidence="6" id="KW-1185">Reference proteome</keyword>
<dbReference type="Pfam" id="PF00356">
    <property type="entry name" value="LacI"/>
    <property type="match status" value="1"/>
</dbReference>
<proteinExistence type="predicted"/>
<dbReference type="AlphaFoldDB" id="A0A934K754"/>
<evidence type="ECO:0000313" key="5">
    <source>
        <dbReference type="EMBL" id="MBJ7598517.1"/>
    </source>
</evidence>
<dbReference type="SUPFAM" id="SSF53822">
    <property type="entry name" value="Periplasmic binding protein-like I"/>
    <property type="match status" value="1"/>
</dbReference>
<dbReference type="SUPFAM" id="SSF47413">
    <property type="entry name" value="lambda repressor-like DNA-binding domains"/>
    <property type="match status" value="1"/>
</dbReference>
<dbReference type="CDD" id="cd01392">
    <property type="entry name" value="HTH_LacI"/>
    <property type="match status" value="1"/>
</dbReference>
<name>A0A934K754_9BACT</name>
<reference evidence="5" key="1">
    <citation type="submission" date="2020-10" db="EMBL/GenBank/DDBJ databases">
        <title>Ca. Dormibacterota MAGs.</title>
        <authorList>
            <person name="Montgomery K."/>
        </authorList>
    </citation>
    <scope>NUCLEOTIDE SEQUENCE [LARGE SCALE GENOMIC DNA]</scope>
    <source>
        <strain evidence="5">SC8812_S17_10</strain>
    </source>
</reference>